<reference evidence="3 4" key="1">
    <citation type="submission" date="2021-08" db="EMBL/GenBank/DDBJ databases">
        <authorList>
            <person name="Tuo L."/>
        </authorList>
    </citation>
    <scope>NUCLEOTIDE SEQUENCE [LARGE SCALE GENOMIC DNA]</scope>
    <source>
        <strain evidence="3 4">JCM 31229</strain>
    </source>
</reference>
<evidence type="ECO:0000313" key="3">
    <source>
        <dbReference type="EMBL" id="MBY8823461.1"/>
    </source>
</evidence>
<accession>A0ABS7PQD5</accession>
<evidence type="ECO:0000256" key="2">
    <source>
        <dbReference type="SAM" id="Phobius"/>
    </source>
</evidence>
<dbReference type="RefSeq" id="WP_222990565.1">
    <property type="nucleotide sequence ID" value="NZ_JAINVV010000006.1"/>
</dbReference>
<evidence type="ECO:0000313" key="4">
    <source>
        <dbReference type="Proteomes" id="UP000706039"/>
    </source>
</evidence>
<keyword evidence="2" id="KW-0812">Transmembrane</keyword>
<keyword evidence="2" id="KW-0472">Membrane</keyword>
<feature type="region of interest" description="Disordered" evidence="1">
    <location>
        <begin position="55"/>
        <end position="74"/>
    </location>
</feature>
<gene>
    <name evidence="3" type="ORF">K7G82_14245</name>
</gene>
<sequence>MHHERADGEDVIHVSTTEARSASRSRLNRNVLLVSLPLVVLFLAAIVVFGFLDTSQSGADDVNGVNRAQSAPAS</sequence>
<keyword evidence="2" id="KW-1133">Transmembrane helix</keyword>
<organism evidence="3 4">
    <name type="scientific">Sphingomonas colocasiae</name>
    <dbReference type="NCBI Taxonomy" id="1848973"/>
    <lineage>
        <taxon>Bacteria</taxon>
        <taxon>Pseudomonadati</taxon>
        <taxon>Pseudomonadota</taxon>
        <taxon>Alphaproteobacteria</taxon>
        <taxon>Sphingomonadales</taxon>
        <taxon>Sphingomonadaceae</taxon>
        <taxon>Sphingomonas</taxon>
    </lineage>
</organism>
<keyword evidence="4" id="KW-1185">Reference proteome</keyword>
<name>A0ABS7PQD5_9SPHN</name>
<comment type="caution">
    <text evidence="3">The sequence shown here is derived from an EMBL/GenBank/DDBJ whole genome shotgun (WGS) entry which is preliminary data.</text>
</comment>
<dbReference type="Proteomes" id="UP000706039">
    <property type="component" value="Unassembled WGS sequence"/>
</dbReference>
<dbReference type="EMBL" id="JAINVV010000006">
    <property type="protein sequence ID" value="MBY8823461.1"/>
    <property type="molecule type" value="Genomic_DNA"/>
</dbReference>
<evidence type="ECO:0000256" key="1">
    <source>
        <dbReference type="SAM" id="MobiDB-lite"/>
    </source>
</evidence>
<feature type="transmembrane region" description="Helical" evidence="2">
    <location>
        <begin position="30"/>
        <end position="52"/>
    </location>
</feature>
<proteinExistence type="predicted"/>
<protein>
    <submittedName>
        <fullName evidence="3">Uncharacterized protein</fullName>
    </submittedName>
</protein>